<dbReference type="Gene3D" id="3.40.30.10">
    <property type="entry name" value="Glutaredoxin"/>
    <property type="match status" value="1"/>
</dbReference>
<accession>A0A9W7XIK1</accession>
<evidence type="ECO:0000313" key="17">
    <source>
        <dbReference type="Proteomes" id="UP001145021"/>
    </source>
</evidence>
<evidence type="ECO:0000256" key="14">
    <source>
        <dbReference type="SAM" id="SignalP"/>
    </source>
</evidence>
<evidence type="ECO:0000256" key="9">
    <source>
        <dbReference type="ARBA" id="ARBA00023136"/>
    </source>
</evidence>
<dbReference type="GO" id="GO:0015036">
    <property type="term" value="F:disulfide oxidoreductase activity"/>
    <property type="evidence" value="ECO:0007669"/>
    <property type="project" value="TreeGrafter"/>
</dbReference>
<dbReference type="Pfam" id="PF00085">
    <property type="entry name" value="Thioredoxin"/>
    <property type="match status" value="1"/>
</dbReference>
<reference evidence="16" key="1">
    <citation type="submission" date="2022-07" db="EMBL/GenBank/DDBJ databases">
        <title>Phylogenomic reconstructions and comparative analyses of Kickxellomycotina fungi.</title>
        <authorList>
            <person name="Reynolds N.K."/>
            <person name="Stajich J.E."/>
            <person name="Barry K."/>
            <person name="Grigoriev I.V."/>
            <person name="Crous P."/>
            <person name="Smith M.E."/>
        </authorList>
    </citation>
    <scope>NUCLEOTIDE SEQUENCE</scope>
    <source>
        <strain evidence="16">NBRC 105413</strain>
    </source>
</reference>
<dbReference type="GO" id="GO:0005789">
    <property type="term" value="C:endoplasmic reticulum membrane"/>
    <property type="evidence" value="ECO:0007669"/>
    <property type="project" value="UniProtKB-SubCell"/>
</dbReference>
<evidence type="ECO:0000256" key="5">
    <source>
        <dbReference type="ARBA" id="ARBA00022729"/>
    </source>
</evidence>
<keyword evidence="17" id="KW-1185">Reference proteome</keyword>
<evidence type="ECO:0000256" key="10">
    <source>
        <dbReference type="ARBA" id="ARBA00023157"/>
    </source>
</evidence>
<dbReference type="EMBL" id="JANBOH010000202">
    <property type="protein sequence ID" value="KAJ1643985.1"/>
    <property type="molecule type" value="Genomic_DNA"/>
</dbReference>
<feature type="domain" description="Thioredoxin" evidence="15">
    <location>
        <begin position="45"/>
        <end position="174"/>
    </location>
</feature>
<keyword evidence="8 13" id="KW-1133">Transmembrane helix</keyword>
<keyword evidence="4 13" id="KW-0812">Transmembrane</keyword>
<feature type="region of interest" description="Disordered" evidence="12">
    <location>
        <begin position="272"/>
        <end position="311"/>
    </location>
</feature>
<comment type="caution">
    <text evidence="16">The sequence shown here is derived from an EMBL/GenBank/DDBJ whole genome shotgun (WGS) entry which is preliminary data.</text>
</comment>
<dbReference type="AlphaFoldDB" id="A0A9W7XIK1"/>
<feature type="chain" id="PRO_5040831255" description="Thioredoxin domain-containing protein" evidence="14">
    <location>
        <begin position="23"/>
        <end position="311"/>
    </location>
</feature>
<evidence type="ECO:0000259" key="15">
    <source>
        <dbReference type="PROSITE" id="PS51352"/>
    </source>
</evidence>
<keyword evidence="9 13" id="KW-0472">Membrane</keyword>
<dbReference type="InterPro" id="IPR017937">
    <property type="entry name" value="Thioredoxin_CS"/>
</dbReference>
<dbReference type="PANTHER" id="PTHR46107:SF3">
    <property type="entry name" value="THIOREDOXIN DOMAIN-CONTAINING PROTEIN"/>
    <property type="match status" value="1"/>
</dbReference>
<feature type="compositionally biased region" description="Low complexity" evidence="12">
    <location>
        <begin position="282"/>
        <end position="300"/>
    </location>
</feature>
<protein>
    <recommendedName>
        <fullName evidence="15">Thioredoxin domain-containing protein</fullName>
    </recommendedName>
</protein>
<keyword evidence="11" id="KW-0676">Redox-active center</keyword>
<keyword evidence="2" id="KW-0813">Transport</keyword>
<evidence type="ECO:0000256" key="2">
    <source>
        <dbReference type="ARBA" id="ARBA00022448"/>
    </source>
</evidence>
<keyword evidence="3" id="KW-0597">Phosphoprotein</keyword>
<proteinExistence type="predicted"/>
<sequence>MKSSYFALIAILGTTLLGPAYAIADKKAAVYAASGSTATRYSDELEAETAAESKQLVPKSDLVIELDKQKYLELLKTHDEIFVEFYANWCAACHGLAPEFDKFARAASKKFPKVAISRADINKVEYLSSSYMVNMLPELVFLRRPNKGNTPEVRYVSANFTSEELLDYIGGGWSVDKPAGDYTTLWCTPTNFCGHVGGLVGEFVVALDQKFNRWDIPPWAFMAMVISVIYVLGQFAVGCLADRFRKRYRDSINKSDHETVKPVYFDEYRSDIHSSDKKKTDAPSTPAKSSTKSAKPGSATKRAKGKRSKKD</sequence>
<dbReference type="PROSITE" id="PS00194">
    <property type="entry name" value="THIOREDOXIN_1"/>
    <property type="match status" value="1"/>
</dbReference>
<dbReference type="CDD" id="cd02961">
    <property type="entry name" value="PDI_a_family"/>
    <property type="match status" value="1"/>
</dbReference>
<evidence type="ECO:0000256" key="8">
    <source>
        <dbReference type="ARBA" id="ARBA00022989"/>
    </source>
</evidence>
<dbReference type="SUPFAM" id="SSF52833">
    <property type="entry name" value="Thioredoxin-like"/>
    <property type="match status" value="1"/>
</dbReference>
<feature type="compositionally biased region" description="Basic and acidic residues" evidence="12">
    <location>
        <begin position="272"/>
        <end position="281"/>
    </location>
</feature>
<dbReference type="Proteomes" id="UP001145021">
    <property type="component" value="Unassembled WGS sequence"/>
</dbReference>
<name>A0A9W7XIK1_9FUNG</name>
<comment type="subcellular location">
    <subcellularLocation>
        <location evidence="1">Endoplasmic reticulum membrane</location>
        <topology evidence="1">Single-pass type I membrane protein</topology>
    </subcellularLocation>
</comment>
<evidence type="ECO:0000256" key="7">
    <source>
        <dbReference type="ARBA" id="ARBA00022982"/>
    </source>
</evidence>
<evidence type="ECO:0000256" key="13">
    <source>
        <dbReference type="SAM" id="Phobius"/>
    </source>
</evidence>
<organism evidence="16 17">
    <name type="scientific">Coemansia asiatica</name>
    <dbReference type="NCBI Taxonomy" id="1052880"/>
    <lineage>
        <taxon>Eukaryota</taxon>
        <taxon>Fungi</taxon>
        <taxon>Fungi incertae sedis</taxon>
        <taxon>Zoopagomycota</taxon>
        <taxon>Kickxellomycotina</taxon>
        <taxon>Kickxellomycetes</taxon>
        <taxon>Kickxellales</taxon>
        <taxon>Kickxellaceae</taxon>
        <taxon>Coemansia</taxon>
    </lineage>
</organism>
<dbReference type="InterPro" id="IPR052454">
    <property type="entry name" value="TMX_domain-containing"/>
</dbReference>
<keyword evidence="10" id="KW-1015">Disulfide bond</keyword>
<evidence type="ECO:0000256" key="6">
    <source>
        <dbReference type="ARBA" id="ARBA00022824"/>
    </source>
</evidence>
<evidence type="ECO:0000256" key="1">
    <source>
        <dbReference type="ARBA" id="ARBA00004115"/>
    </source>
</evidence>
<dbReference type="PROSITE" id="PS51352">
    <property type="entry name" value="THIOREDOXIN_2"/>
    <property type="match status" value="1"/>
</dbReference>
<feature type="transmembrane region" description="Helical" evidence="13">
    <location>
        <begin position="219"/>
        <end position="241"/>
    </location>
</feature>
<dbReference type="InterPro" id="IPR013766">
    <property type="entry name" value="Thioredoxin_domain"/>
</dbReference>
<keyword evidence="5 14" id="KW-0732">Signal</keyword>
<keyword evidence="6" id="KW-0256">Endoplasmic reticulum</keyword>
<evidence type="ECO:0000313" key="16">
    <source>
        <dbReference type="EMBL" id="KAJ1643985.1"/>
    </source>
</evidence>
<feature type="signal peptide" evidence="14">
    <location>
        <begin position="1"/>
        <end position="22"/>
    </location>
</feature>
<dbReference type="InterPro" id="IPR036249">
    <property type="entry name" value="Thioredoxin-like_sf"/>
</dbReference>
<evidence type="ECO:0000256" key="11">
    <source>
        <dbReference type="ARBA" id="ARBA00023284"/>
    </source>
</evidence>
<dbReference type="PANTHER" id="PTHR46107">
    <property type="entry name" value="DUMPY: SHORTER THAN WILD-TYPE"/>
    <property type="match status" value="1"/>
</dbReference>
<feature type="compositionally biased region" description="Basic residues" evidence="12">
    <location>
        <begin position="301"/>
        <end position="311"/>
    </location>
</feature>
<evidence type="ECO:0000256" key="3">
    <source>
        <dbReference type="ARBA" id="ARBA00022553"/>
    </source>
</evidence>
<gene>
    <name evidence="16" type="ORF">LPJ64_004298</name>
</gene>
<keyword evidence="7" id="KW-0249">Electron transport</keyword>
<evidence type="ECO:0000256" key="4">
    <source>
        <dbReference type="ARBA" id="ARBA00022692"/>
    </source>
</evidence>
<evidence type="ECO:0000256" key="12">
    <source>
        <dbReference type="SAM" id="MobiDB-lite"/>
    </source>
</evidence>